<evidence type="ECO:0000313" key="2">
    <source>
        <dbReference type="EMBL" id="AEG33968.1"/>
    </source>
</evidence>
<dbReference type="Gene3D" id="3.90.1570.10">
    <property type="entry name" value="tt1808, chain A"/>
    <property type="match status" value="1"/>
</dbReference>
<dbReference type="Proteomes" id="UP000009233">
    <property type="component" value="Chromosome"/>
</dbReference>
<dbReference type="Pfam" id="PF05685">
    <property type="entry name" value="Uma2"/>
    <property type="match status" value="1"/>
</dbReference>
<dbReference type="CDD" id="cd06260">
    <property type="entry name" value="DUF820-like"/>
    <property type="match status" value="1"/>
</dbReference>
<dbReference type="PATRIC" id="fig|762633.3.peg.1561"/>
<dbReference type="HOGENOM" id="CLU_076312_6_0_0"/>
<dbReference type="KEGG" id="tts:Ththe16_1571"/>
<feature type="domain" description="Putative restriction endonuclease" evidence="1">
    <location>
        <begin position="16"/>
        <end position="166"/>
    </location>
</feature>
<gene>
    <name evidence="2" type="ordered locus">Ththe16_1571</name>
</gene>
<dbReference type="InterPro" id="IPR008538">
    <property type="entry name" value="Uma2"/>
</dbReference>
<name>F6DDW6_THETG</name>
<dbReference type="EMBL" id="CP002777">
    <property type="protein sequence ID" value="AEG33968.1"/>
    <property type="molecule type" value="Genomic_DNA"/>
</dbReference>
<dbReference type="InterPro" id="IPR011335">
    <property type="entry name" value="Restrct_endonuc-II-like"/>
</dbReference>
<evidence type="ECO:0000259" key="1">
    <source>
        <dbReference type="Pfam" id="PF05685"/>
    </source>
</evidence>
<dbReference type="PANTHER" id="PTHR36558:SF1">
    <property type="entry name" value="RESTRICTION ENDONUCLEASE DOMAIN-CONTAINING PROTEIN-RELATED"/>
    <property type="match status" value="1"/>
</dbReference>
<dbReference type="AlphaFoldDB" id="F6DDW6"/>
<evidence type="ECO:0000313" key="3">
    <source>
        <dbReference type="Proteomes" id="UP000009233"/>
    </source>
</evidence>
<proteinExistence type="predicted"/>
<organism evidence="2 3">
    <name type="scientific">Thermus thermophilus (strain SG0.5JP17-16)</name>
    <dbReference type="NCBI Taxonomy" id="762633"/>
    <lineage>
        <taxon>Bacteria</taxon>
        <taxon>Thermotogati</taxon>
        <taxon>Deinococcota</taxon>
        <taxon>Deinococci</taxon>
        <taxon>Thermales</taxon>
        <taxon>Thermaceae</taxon>
        <taxon>Thermus</taxon>
    </lineage>
</organism>
<protein>
    <recommendedName>
        <fullName evidence="1">Putative restriction endonuclease domain-containing protein</fullName>
    </recommendedName>
</protein>
<accession>F6DDW6</accession>
<sequence length="190" mass="21291">MGMMGEPARLRRLTAEEYLREEATSPVKRELVEGVPYAMAGAGRAHNLIVSNLHYLLYPLARRKGCRLYVADMKLKVGEATFYYPDLMAVCAPPPKDPLYEEAPCLVVEVLSPATEGVDRREKLWRYLSLPSLEGYLLVSARERRVELYRKEGDILHQVAEEGEVPLPCLEGSLPVAEVYAGVELEGQEA</sequence>
<dbReference type="PANTHER" id="PTHR36558">
    <property type="entry name" value="GLR1098 PROTEIN"/>
    <property type="match status" value="1"/>
</dbReference>
<dbReference type="SUPFAM" id="SSF52980">
    <property type="entry name" value="Restriction endonuclease-like"/>
    <property type="match status" value="1"/>
</dbReference>
<dbReference type="InterPro" id="IPR012296">
    <property type="entry name" value="Nuclease_put_TT1808"/>
</dbReference>
<reference evidence="2 3" key="1">
    <citation type="submission" date="2011-05" db="EMBL/GenBank/DDBJ databases">
        <title>Complete sequence of chromosome of Thermus thermophilus SG0.5JP17-16.</title>
        <authorList>
            <consortium name="US DOE Joint Genome Institute"/>
            <person name="Lucas S."/>
            <person name="Han J."/>
            <person name="Lapidus A."/>
            <person name="Cheng J.-F."/>
            <person name="Goodwin L."/>
            <person name="Pitluck S."/>
            <person name="Peters L."/>
            <person name="Mikhailova N."/>
            <person name="Teshima H."/>
            <person name="Han C."/>
            <person name="Tapia R."/>
            <person name="Land M."/>
            <person name="Hauser L."/>
            <person name="Kyrpides N."/>
            <person name="Ivanova N."/>
            <person name="Pagani I."/>
            <person name="Allgaier M."/>
            <person name="Hugenholtz P."/>
            <person name="Singer S."/>
            <person name="Gladden J."/>
            <person name="Woyke T."/>
        </authorList>
    </citation>
    <scope>NUCLEOTIDE SEQUENCE [LARGE SCALE GENOMIC DNA]</scope>
    <source>
        <strain evidence="2 3">SG0.5JP17-16</strain>
    </source>
</reference>